<dbReference type="EMBL" id="JAMKPW020000031">
    <property type="protein sequence ID" value="KAK8203325.1"/>
    <property type="molecule type" value="Genomic_DNA"/>
</dbReference>
<keyword evidence="2" id="KW-1185">Reference proteome</keyword>
<evidence type="ECO:0000313" key="2">
    <source>
        <dbReference type="Proteomes" id="UP001320706"/>
    </source>
</evidence>
<reference evidence="1" key="1">
    <citation type="submission" date="2024-02" db="EMBL/GenBank/DDBJ databases">
        <title>Metagenome Assembled Genome of Zalaria obscura JY119.</title>
        <authorList>
            <person name="Vighnesh L."/>
            <person name="Jagadeeshwari U."/>
            <person name="Venkata Ramana C."/>
            <person name="Sasikala C."/>
        </authorList>
    </citation>
    <scope>NUCLEOTIDE SEQUENCE</scope>
    <source>
        <strain evidence="1">JY119</strain>
    </source>
</reference>
<organism evidence="1 2">
    <name type="scientific">Zalaria obscura</name>
    <dbReference type="NCBI Taxonomy" id="2024903"/>
    <lineage>
        <taxon>Eukaryota</taxon>
        <taxon>Fungi</taxon>
        <taxon>Dikarya</taxon>
        <taxon>Ascomycota</taxon>
        <taxon>Pezizomycotina</taxon>
        <taxon>Dothideomycetes</taxon>
        <taxon>Dothideomycetidae</taxon>
        <taxon>Dothideales</taxon>
        <taxon>Zalariaceae</taxon>
        <taxon>Zalaria</taxon>
    </lineage>
</organism>
<evidence type="ECO:0000313" key="1">
    <source>
        <dbReference type="EMBL" id="KAK8203325.1"/>
    </source>
</evidence>
<accession>A0ACC3S9P4</accession>
<dbReference type="Proteomes" id="UP001320706">
    <property type="component" value="Unassembled WGS sequence"/>
</dbReference>
<sequence length="309" mass="34629">MPSATLPLQITPLSHDVRKFSQIGAEIQLPTSMPLFDVDSLTKEEKDTLRQGLYEHGVLVVHNQSGISPSELLKICRLFDNTALDVHSGGKSAMTDPKNILAANKQARHPRADQVTIIGQGQFENYEGLRGLNLKHVDHTEFHETPLSSNEIQEGHTRPYRWHMDAPLYDVLPGRATVLHSVVNPDAPDQKLLFDDGSALDIAAGATAFFSGARNFELLSPEEQEFALHTTVQYAPRAYEWIRDCKATADGLAIERPGRERDLSDLSPWDWGKAHSYPVNGLEESWRWQATSTNSRMLRVVFNDNRSSH</sequence>
<gene>
    <name evidence="1" type="ORF">M8818_005303</name>
</gene>
<protein>
    <submittedName>
        <fullName evidence="1">Uncharacterized protein</fullName>
    </submittedName>
</protein>
<proteinExistence type="predicted"/>
<name>A0ACC3S9P4_9PEZI</name>
<comment type="caution">
    <text evidence="1">The sequence shown here is derived from an EMBL/GenBank/DDBJ whole genome shotgun (WGS) entry which is preliminary data.</text>
</comment>